<feature type="transmembrane region" description="Helical" evidence="4">
    <location>
        <begin position="6"/>
        <end position="28"/>
    </location>
</feature>
<dbReference type="PANTHER" id="PTHR13610:SF11">
    <property type="entry name" value="METHYLTRANSFERASE DOMAIN-CONTAINING PROTEIN"/>
    <property type="match status" value="1"/>
</dbReference>
<dbReference type="InterPro" id="IPR026170">
    <property type="entry name" value="FAM173A/B"/>
</dbReference>
<evidence type="ECO:0008006" key="7">
    <source>
        <dbReference type="Google" id="ProtNLM"/>
    </source>
</evidence>
<comment type="caution">
    <text evidence="5">The sequence shown here is derived from an EMBL/GenBank/DDBJ whole genome shotgun (WGS) entry which is preliminary data.</text>
</comment>
<accession>A0A1F6VHR5</accession>
<protein>
    <recommendedName>
        <fullName evidence="7">Methyltransferase domain-containing protein</fullName>
    </recommendedName>
</protein>
<evidence type="ECO:0000313" key="6">
    <source>
        <dbReference type="Proteomes" id="UP000178059"/>
    </source>
</evidence>
<dbReference type="GO" id="GO:0032259">
    <property type="term" value="P:methylation"/>
    <property type="evidence" value="ECO:0007669"/>
    <property type="project" value="UniProtKB-KW"/>
</dbReference>
<sequence length="201" mass="22871">MEIISIIIFVLIFVLLLAILLATAIFLVSTVEMIFIAKVPFVPVPKMVLPEIIEALKLADRSILYDLGCGDARVLVEAARVSKYSKLSEDSKSSKVRFIGIEKVALPLFLAKFRIWRSGNSSNILLKNKNLFKEDLSQATHIFTYLLPKAMDDLLPKLERELKPGTRLISCDFKFSNKEPTEIIDLKRNKKLGSFLYIYEF</sequence>
<evidence type="ECO:0000313" key="5">
    <source>
        <dbReference type="EMBL" id="OGI69201.1"/>
    </source>
</evidence>
<organism evidence="5 6">
    <name type="scientific">Candidatus Nomurabacteria bacterium RIFCSPHIGHO2_01_FULL_42_16</name>
    <dbReference type="NCBI Taxonomy" id="1801743"/>
    <lineage>
        <taxon>Bacteria</taxon>
        <taxon>Candidatus Nomuraibacteriota</taxon>
    </lineage>
</organism>
<evidence type="ECO:0000256" key="4">
    <source>
        <dbReference type="SAM" id="Phobius"/>
    </source>
</evidence>
<keyword evidence="4" id="KW-0472">Membrane</keyword>
<dbReference type="GO" id="GO:0016279">
    <property type="term" value="F:protein-lysine N-methyltransferase activity"/>
    <property type="evidence" value="ECO:0007669"/>
    <property type="project" value="InterPro"/>
</dbReference>
<dbReference type="AlphaFoldDB" id="A0A1F6VHR5"/>
<dbReference type="PANTHER" id="PTHR13610">
    <property type="entry name" value="METHYLTRANSFERASE DOMAIN-CONTAINING PROTEIN"/>
    <property type="match status" value="1"/>
</dbReference>
<proteinExistence type="predicted"/>
<dbReference type="EMBL" id="MFTT01000031">
    <property type="protein sequence ID" value="OGI69201.1"/>
    <property type="molecule type" value="Genomic_DNA"/>
</dbReference>
<keyword evidence="3" id="KW-0949">S-adenosyl-L-methionine</keyword>
<dbReference type="SUPFAM" id="SSF53335">
    <property type="entry name" value="S-adenosyl-L-methionine-dependent methyltransferases"/>
    <property type="match status" value="1"/>
</dbReference>
<keyword evidence="4" id="KW-0812">Transmembrane</keyword>
<keyword evidence="4" id="KW-1133">Transmembrane helix</keyword>
<keyword evidence="1" id="KW-0489">Methyltransferase</keyword>
<evidence type="ECO:0000256" key="1">
    <source>
        <dbReference type="ARBA" id="ARBA00022603"/>
    </source>
</evidence>
<dbReference type="InterPro" id="IPR029063">
    <property type="entry name" value="SAM-dependent_MTases_sf"/>
</dbReference>
<reference evidence="5 6" key="1">
    <citation type="journal article" date="2016" name="Nat. Commun.">
        <title>Thousands of microbial genomes shed light on interconnected biogeochemical processes in an aquifer system.</title>
        <authorList>
            <person name="Anantharaman K."/>
            <person name="Brown C.T."/>
            <person name="Hug L.A."/>
            <person name="Sharon I."/>
            <person name="Castelle C.J."/>
            <person name="Probst A.J."/>
            <person name="Thomas B.C."/>
            <person name="Singh A."/>
            <person name="Wilkins M.J."/>
            <person name="Karaoz U."/>
            <person name="Brodie E.L."/>
            <person name="Williams K.H."/>
            <person name="Hubbard S.S."/>
            <person name="Banfield J.F."/>
        </authorList>
    </citation>
    <scope>NUCLEOTIDE SEQUENCE [LARGE SCALE GENOMIC DNA]</scope>
</reference>
<name>A0A1F6VHR5_9BACT</name>
<evidence type="ECO:0000256" key="2">
    <source>
        <dbReference type="ARBA" id="ARBA00022679"/>
    </source>
</evidence>
<gene>
    <name evidence="5" type="ORF">A2824_01285</name>
</gene>
<dbReference type="STRING" id="1801743.A2824_01285"/>
<dbReference type="Gene3D" id="3.40.50.150">
    <property type="entry name" value="Vaccinia Virus protein VP39"/>
    <property type="match status" value="1"/>
</dbReference>
<keyword evidence="2" id="KW-0808">Transferase</keyword>
<evidence type="ECO:0000256" key="3">
    <source>
        <dbReference type="ARBA" id="ARBA00022691"/>
    </source>
</evidence>
<dbReference type="Proteomes" id="UP000178059">
    <property type="component" value="Unassembled WGS sequence"/>
</dbReference>